<dbReference type="Pfam" id="PF08030">
    <property type="entry name" value="NAD_binding_6"/>
    <property type="match status" value="1"/>
</dbReference>
<gene>
    <name evidence="13" type="ORF">GQ607_009033</name>
</gene>
<dbReference type="InterPro" id="IPR013130">
    <property type="entry name" value="Fe3_Rdtase_TM_dom"/>
</dbReference>
<evidence type="ECO:0000259" key="11">
    <source>
        <dbReference type="Pfam" id="PF08022"/>
    </source>
</evidence>
<dbReference type="Proteomes" id="UP000434172">
    <property type="component" value="Unassembled WGS sequence"/>
</dbReference>
<evidence type="ECO:0000256" key="4">
    <source>
        <dbReference type="ARBA" id="ARBA00022982"/>
    </source>
</evidence>
<dbReference type="GO" id="GO:0006826">
    <property type="term" value="P:iron ion transport"/>
    <property type="evidence" value="ECO:0007669"/>
    <property type="project" value="TreeGrafter"/>
</dbReference>
<evidence type="ECO:0000259" key="12">
    <source>
        <dbReference type="Pfam" id="PF08030"/>
    </source>
</evidence>
<dbReference type="OrthoDB" id="10006946at2759"/>
<dbReference type="PANTHER" id="PTHR32361">
    <property type="entry name" value="FERRIC/CUPRIC REDUCTASE TRANSMEMBRANE COMPONENT"/>
    <property type="match status" value="1"/>
</dbReference>
<name>A0A8H3WB78_9PEZI</name>
<evidence type="ECO:0000256" key="7">
    <source>
        <dbReference type="ARBA" id="ARBA00023065"/>
    </source>
</evidence>
<dbReference type="CDD" id="cd06186">
    <property type="entry name" value="NOX_Duox_like_FAD_NADP"/>
    <property type="match status" value="1"/>
</dbReference>
<organism evidence="13 14">
    <name type="scientific">Colletotrichum asianum</name>
    <dbReference type="NCBI Taxonomy" id="702518"/>
    <lineage>
        <taxon>Eukaryota</taxon>
        <taxon>Fungi</taxon>
        <taxon>Dikarya</taxon>
        <taxon>Ascomycota</taxon>
        <taxon>Pezizomycotina</taxon>
        <taxon>Sordariomycetes</taxon>
        <taxon>Hypocreomycetidae</taxon>
        <taxon>Glomerellales</taxon>
        <taxon>Glomerellaceae</taxon>
        <taxon>Colletotrichum</taxon>
        <taxon>Colletotrichum gloeosporioides species complex</taxon>
    </lineage>
</organism>
<evidence type="ECO:0000313" key="14">
    <source>
        <dbReference type="Proteomes" id="UP000434172"/>
    </source>
</evidence>
<keyword evidence="6" id="KW-0560">Oxidoreductase</keyword>
<evidence type="ECO:0000256" key="9">
    <source>
        <dbReference type="SAM" id="Phobius"/>
    </source>
</evidence>
<dbReference type="GO" id="GO:0005886">
    <property type="term" value="C:plasma membrane"/>
    <property type="evidence" value="ECO:0007669"/>
    <property type="project" value="TreeGrafter"/>
</dbReference>
<dbReference type="InterPro" id="IPR013121">
    <property type="entry name" value="Fe_red_NAD-bd_6"/>
</dbReference>
<evidence type="ECO:0000256" key="8">
    <source>
        <dbReference type="ARBA" id="ARBA00023136"/>
    </source>
</evidence>
<feature type="transmembrane region" description="Helical" evidence="9">
    <location>
        <begin position="20"/>
        <end position="38"/>
    </location>
</feature>
<comment type="caution">
    <text evidence="13">The sequence shown here is derived from an EMBL/GenBank/DDBJ whole genome shotgun (WGS) entry which is preliminary data.</text>
</comment>
<feature type="transmembrane region" description="Helical" evidence="9">
    <location>
        <begin position="216"/>
        <end position="233"/>
    </location>
</feature>
<dbReference type="InterPro" id="IPR013112">
    <property type="entry name" value="FAD-bd_8"/>
</dbReference>
<evidence type="ECO:0000256" key="6">
    <source>
        <dbReference type="ARBA" id="ARBA00023002"/>
    </source>
</evidence>
<dbReference type="Pfam" id="PF08022">
    <property type="entry name" value="FAD_binding_8"/>
    <property type="match status" value="1"/>
</dbReference>
<feature type="transmembrane region" description="Helical" evidence="9">
    <location>
        <begin position="119"/>
        <end position="136"/>
    </location>
</feature>
<evidence type="ECO:0000256" key="3">
    <source>
        <dbReference type="ARBA" id="ARBA00022692"/>
    </source>
</evidence>
<dbReference type="Gene3D" id="3.40.50.80">
    <property type="entry name" value="Nucleotide-binding domain of ferredoxin-NADP reductase (FNR) module"/>
    <property type="match status" value="1"/>
</dbReference>
<keyword evidence="5 9" id="KW-1133">Transmembrane helix</keyword>
<keyword evidence="8 9" id="KW-0472">Membrane</keyword>
<feature type="transmembrane region" description="Helical" evidence="9">
    <location>
        <begin position="157"/>
        <end position="177"/>
    </location>
</feature>
<dbReference type="SFLD" id="SFLDG01168">
    <property type="entry name" value="Ferric_reductase_subgroup_(FRE"/>
    <property type="match status" value="1"/>
</dbReference>
<evidence type="ECO:0000259" key="10">
    <source>
        <dbReference type="Pfam" id="PF01794"/>
    </source>
</evidence>
<evidence type="ECO:0000256" key="2">
    <source>
        <dbReference type="ARBA" id="ARBA00022448"/>
    </source>
</evidence>
<feature type="domain" description="Ferric oxidoreductase" evidence="10">
    <location>
        <begin position="119"/>
        <end position="231"/>
    </location>
</feature>
<feature type="domain" description="Ferric reductase NAD binding" evidence="12">
    <location>
        <begin position="370"/>
        <end position="531"/>
    </location>
</feature>
<dbReference type="PANTHER" id="PTHR32361:SF9">
    <property type="entry name" value="FERRIC REDUCTASE TRANSMEMBRANE COMPONENT 3-RELATED"/>
    <property type="match status" value="1"/>
</dbReference>
<reference evidence="13 14" key="1">
    <citation type="submission" date="2019-12" db="EMBL/GenBank/DDBJ databases">
        <title>A genome sequence resource for the geographically widespread anthracnose pathogen Colletotrichum asianum.</title>
        <authorList>
            <person name="Meng Y."/>
        </authorList>
    </citation>
    <scope>NUCLEOTIDE SEQUENCE [LARGE SCALE GENOMIC DNA]</scope>
    <source>
        <strain evidence="13 14">ICMP 18580</strain>
    </source>
</reference>
<protein>
    <submittedName>
        <fullName evidence="13">Ferric reductase transmembrane component 5</fullName>
    </submittedName>
</protein>
<keyword evidence="14" id="KW-1185">Reference proteome</keyword>
<dbReference type="SFLD" id="SFLDS00052">
    <property type="entry name" value="Ferric_Reductase_Domain"/>
    <property type="match status" value="1"/>
</dbReference>
<feature type="transmembrane region" description="Helical" evidence="9">
    <location>
        <begin position="84"/>
        <end position="107"/>
    </location>
</feature>
<dbReference type="EMBL" id="WOWK01000049">
    <property type="protein sequence ID" value="KAF0323824.1"/>
    <property type="molecule type" value="Genomic_DNA"/>
</dbReference>
<evidence type="ECO:0000313" key="13">
    <source>
        <dbReference type="EMBL" id="KAF0323824.1"/>
    </source>
</evidence>
<keyword evidence="2" id="KW-0813">Transport</keyword>
<dbReference type="Pfam" id="PF01794">
    <property type="entry name" value="Ferric_reduct"/>
    <property type="match status" value="1"/>
</dbReference>
<dbReference type="GO" id="GO:0015677">
    <property type="term" value="P:copper ion import"/>
    <property type="evidence" value="ECO:0007669"/>
    <property type="project" value="TreeGrafter"/>
</dbReference>
<feature type="transmembrane region" description="Helical" evidence="9">
    <location>
        <begin position="192"/>
        <end position="209"/>
    </location>
</feature>
<keyword evidence="4" id="KW-0249">Electron transport</keyword>
<accession>A0A8H3WB78</accession>
<evidence type="ECO:0000256" key="5">
    <source>
        <dbReference type="ARBA" id="ARBA00022989"/>
    </source>
</evidence>
<dbReference type="GO" id="GO:0006879">
    <property type="term" value="P:intracellular iron ion homeostasis"/>
    <property type="evidence" value="ECO:0007669"/>
    <property type="project" value="TreeGrafter"/>
</dbReference>
<feature type="domain" description="FAD-binding 8" evidence="11">
    <location>
        <begin position="283"/>
        <end position="363"/>
    </location>
</feature>
<proteinExistence type="predicted"/>
<dbReference type="InterPro" id="IPR039261">
    <property type="entry name" value="FNR_nucleotide-bd"/>
</dbReference>
<keyword evidence="7" id="KW-0406">Ion transport</keyword>
<dbReference type="GO" id="GO:0000293">
    <property type="term" value="F:ferric-chelate reductase activity"/>
    <property type="evidence" value="ECO:0007669"/>
    <property type="project" value="UniProtKB-ARBA"/>
</dbReference>
<sequence>MQFFKTPTTKQGANEKAIKIYLSFLCGLMAVVIATSWLREACHNKKNARSKASSRRLLAARHSLLLAFQKLERRVNLGWFGRPSLGYVLIIGSFIATNAILCSNILALRHLLNHWASRFGWMSAINMMLCVFFGLKNTPLSRVAHISHAELNYFHRLAGYVAVLLLALHAIVYTVHFGRQGRLVQLLKKEDLEGIGAGVAMLILLMGIARHRRYELFYISHIVAFAAAVILTGLHRPNWAKKIPVVMSFTAAMWVVDRMIRGARMVLNLINNSATFYSLPDGGTRVILRKPGVKKMLPGTHCFLWIPRIHPYENHPFTVVNNDSAGLELVMKSHQGFTRRVDEFSRSHSSRTAWASVDGPYGSLPDTESYDKLVLVAGGSGAAFTFGLMNRMMSRYDRVKAQSVDFIWTVRQSEHLSWFQEHLHKISRSGSSIDVKLYVTGNSPREGTSTEMPSNARTNAGAVNYGSISHDTEGLLTSTTSNEIEDAFNIRFEKVNIEQEIGAALEGVATEQRVLVATCGPESLMDDVRDSADRWRNSRGLRIDIHFENF</sequence>
<dbReference type="SUPFAM" id="SSF52343">
    <property type="entry name" value="Ferredoxin reductase-like, C-terminal NADP-linked domain"/>
    <property type="match status" value="1"/>
</dbReference>
<dbReference type="InterPro" id="IPR051410">
    <property type="entry name" value="Ferric/Cupric_Reductase"/>
</dbReference>
<dbReference type="AlphaFoldDB" id="A0A8H3WB78"/>
<keyword evidence="3 9" id="KW-0812">Transmembrane</keyword>
<comment type="subcellular location">
    <subcellularLocation>
        <location evidence="1">Membrane</location>
        <topology evidence="1">Multi-pass membrane protein</topology>
    </subcellularLocation>
</comment>
<evidence type="ECO:0000256" key="1">
    <source>
        <dbReference type="ARBA" id="ARBA00004141"/>
    </source>
</evidence>